<dbReference type="PROSITE" id="PS50887">
    <property type="entry name" value="GGDEF"/>
    <property type="match status" value="1"/>
</dbReference>
<dbReference type="PROSITE" id="PS50883">
    <property type="entry name" value="EAL"/>
    <property type="match status" value="1"/>
</dbReference>
<dbReference type="Pfam" id="PF00563">
    <property type="entry name" value="EAL"/>
    <property type="match status" value="1"/>
</dbReference>
<dbReference type="Pfam" id="PF00990">
    <property type="entry name" value="GGDEF"/>
    <property type="match status" value="1"/>
</dbReference>
<dbReference type="Pfam" id="PF13188">
    <property type="entry name" value="PAS_8"/>
    <property type="match status" value="1"/>
</dbReference>
<reference evidence="4 5" key="1">
    <citation type="submission" date="2020-08" db="EMBL/GenBank/DDBJ databases">
        <title>Genomic Encyclopedia of Type Strains, Phase IV (KMG-IV): sequencing the most valuable type-strain genomes for metagenomic binning, comparative biology and taxonomic classification.</title>
        <authorList>
            <person name="Goeker M."/>
        </authorList>
    </citation>
    <scope>NUCLEOTIDE SEQUENCE [LARGE SCALE GENOMIC DNA]</scope>
    <source>
        <strain evidence="4 5">DSM 24105</strain>
    </source>
</reference>
<evidence type="ECO:0000259" key="3">
    <source>
        <dbReference type="PROSITE" id="PS50887"/>
    </source>
</evidence>
<dbReference type="SMART" id="SM00052">
    <property type="entry name" value="EAL"/>
    <property type="match status" value="1"/>
</dbReference>
<dbReference type="CDD" id="cd00130">
    <property type="entry name" value="PAS"/>
    <property type="match status" value="2"/>
</dbReference>
<dbReference type="Pfam" id="PF13426">
    <property type="entry name" value="PAS_9"/>
    <property type="match status" value="1"/>
</dbReference>
<dbReference type="PANTHER" id="PTHR44757">
    <property type="entry name" value="DIGUANYLATE CYCLASE DGCP"/>
    <property type="match status" value="1"/>
</dbReference>
<dbReference type="NCBIfam" id="TIGR00254">
    <property type="entry name" value="GGDEF"/>
    <property type="match status" value="1"/>
</dbReference>
<dbReference type="InterPro" id="IPR043128">
    <property type="entry name" value="Rev_trsase/Diguanyl_cyclase"/>
</dbReference>
<dbReference type="Gene3D" id="3.30.450.20">
    <property type="entry name" value="PAS domain"/>
    <property type="match status" value="2"/>
</dbReference>
<comment type="caution">
    <text evidence="4">The sequence shown here is derived from an EMBL/GenBank/DDBJ whole genome shotgun (WGS) entry which is preliminary data.</text>
</comment>
<dbReference type="SUPFAM" id="SSF55073">
    <property type="entry name" value="Nucleotide cyclase"/>
    <property type="match status" value="1"/>
</dbReference>
<dbReference type="Proteomes" id="UP000517759">
    <property type="component" value="Unassembled WGS sequence"/>
</dbReference>
<gene>
    <name evidence="4" type="ORF">GGR33_001151</name>
</gene>
<dbReference type="AlphaFoldDB" id="A0A7W6AHS3"/>
<dbReference type="PANTHER" id="PTHR44757:SF2">
    <property type="entry name" value="BIOFILM ARCHITECTURE MAINTENANCE PROTEIN MBAA"/>
    <property type="match status" value="1"/>
</dbReference>
<evidence type="ECO:0000259" key="1">
    <source>
        <dbReference type="PROSITE" id="PS50112"/>
    </source>
</evidence>
<feature type="domain" description="GGDEF" evidence="3">
    <location>
        <begin position="412"/>
        <end position="545"/>
    </location>
</feature>
<evidence type="ECO:0000313" key="4">
    <source>
        <dbReference type="EMBL" id="MBB3901665.1"/>
    </source>
</evidence>
<dbReference type="InterPro" id="IPR000160">
    <property type="entry name" value="GGDEF_dom"/>
</dbReference>
<dbReference type="EMBL" id="JACIDN010000002">
    <property type="protein sequence ID" value="MBB3901665.1"/>
    <property type="molecule type" value="Genomic_DNA"/>
</dbReference>
<dbReference type="CDD" id="cd01949">
    <property type="entry name" value="GGDEF"/>
    <property type="match status" value="1"/>
</dbReference>
<accession>A0A7W6AHS3</accession>
<dbReference type="RefSeq" id="WP_183502786.1">
    <property type="nucleotide sequence ID" value="NZ_BSPG01000008.1"/>
</dbReference>
<dbReference type="Gene3D" id="3.20.20.450">
    <property type="entry name" value="EAL domain"/>
    <property type="match status" value="1"/>
</dbReference>
<dbReference type="PROSITE" id="PS50112">
    <property type="entry name" value="PAS"/>
    <property type="match status" value="1"/>
</dbReference>
<dbReference type="InterPro" id="IPR052155">
    <property type="entry name" value="Biofilm_reg_signaling"/>
</dbReference>
<feature type="domain" description="PAS" evidence="1">
    <location>
        <begin position="265"/>
        <end position="342"/>
    </location>
</feature>
<dbReference type="InterPro" id="IPR001633">
    <property type="entry name" value="EAL_dom"/>
</dbReference>
<dbReference type="SUPFAM" id="SSF55785">
    <property type="entry name" value="PYP-like sensor domain (PAS domain)"/>
    <property type="match status" value="2"/>
</dbReference>
<dbReference type="SMART" id="SM00091">
    <property type="entry name" value="PAS"/>
    <property type="match status" value="2"/>
</dbReference>
<proteinExistence type="predicted"/>
<dbReference type="SMART" id="SM00267">
    <property type="entry name" value="GGDEF"/>
    <property type="match status" value="1"/>
</dbReference>
<dbReference type="InterPro" id="IPR000014">
    <property type="entry name" value="PAS"/>
</dbReference>
<feature type="domain" description="EAL" evidence="2">
    <location>
        <begin position="554"/>
        <end position="804"/>
    </location>
</feature>
<evidence type="ECO:0000313" key="5">
    <source>
        <dbReference type="Proteomes" id="UP000517759"/>
    </source>
</evidence>
<dbReference type="InterPro" id="IPR035919">
    <property type="entry name" value="EAL_sf"/>
</dbReference>
<dbReference type="InterPro" id="IPR029787">
    <property type="entry name" value="Nucleotide_cyclase"/>
</dbReference>
<evidence type="ECO:0000259" key="2">
    <source>
        <dbReference type="PROSITE" id="PS50883"/>
    </source>
</evidence>
<name>A0A7W6AHS3_9HYPH</name>
<organism evidence="4 5">
    <name type="scientific">Methylobacterium brachythecii</name>
    <dbReference type="NCBI Taxonomy" id="1176177"/>
    <lineage>
        <taxon>Bacteria</taxon>
        <taxon>Pseudomonadati</taxon>
        <taxon>Pseudomonadota</taxon>
        <taxon>Alphaproteobacteria</taxon>
        <taxon>Hyphomicrobiales</taxon>
        <taxon>Methylobacteriaceae</taxon>
        <taxon>Methylobacterium</taxon>
    </lineage>
</organism>
<protein>
    <submittedName>
        <fullName evidence="4">Diguanylate cyclase (GGDEF)-like protein/PAS domain S-box-containing protein</fullName>
    </submittedName>
</protein>
<dbReference type="CDD" id="cd01948">
    <property type="entry name" value="EAL"/>
    <property type="match status" value="1"/>
</dbReference>
<dbReference type="Gene3D" id="3.30.70.270">
    <property type="match status" value="1"/>
</dbReference>
<sequence length="808" mass="86486">MTASPAAAETRSLVQHWRDCRVGHALPTYEAVVLGSLGRLTDRTALVVSREGQAETVLWAGAQFQDWLQGDAQGLPVSQLSDEVCQPVREIVAAALDSSEPAFARCDRISEGVVTTTGLVGVPLANGWGRPLVLIGLADDGVRTELVQAMFGATDQGMLALSTVRDPDGAAVDFKIVAANQGAHRLLNRAPGALHWQRLADVLPGHAANDVAAIFSDLVETGRRRVFELTHLRPDGGPLYLKVEAGSIGDLIALTLTDVGDIKARDASFRLLFENNPVPMWVTESGSGRFLAVNDAAIEHYGFAREAFLGMRLSDLAAGDDVSNASGAMRDGPLLHRIVDGTPIEVNLFERAVPFEGREAVIGAAIDVTERRRAEARIAHMAHHDALTGLPNRVLFGEHLAEALARQERSGEAALLFCLDLDKFKIVNDTLGHAAGDALLSAAAGRLVGCVREGDIVSRLGGDEFAILVRCVESPLLLHSLTLRIIDELSRPFRLDGQDCHIGTSIGVALLPQDGRDPEMLLRHADLALYRAKAAGGGTFRCFEPEMEAWAQLRRSRENDLREAFARGQLSLVCQPLLNSLGGGVTAFEALLRWQHPEHGAISPAEFVPLAEETGLINPIGAWVLRTACAEAATWPDHIRVAVNLSPVQFRNRDLVDTVKQALAESGLAANRLEIEITESVLLAEEAANLAALHALRDLGVRIAMDDFGTGYSSLGYLRSFPFDKIKIDRSFVSQVGVNAHCTAIVRAATGLGASLGIVTTAEGVETASQLAALQAEGCDEVQGFLFSRPVPAEEARSLIAGTIARAA</sequence>
<dbReference type="InterPro" id="IPR035965">
    <property type="entry name" value="PAS-like_dom_sf"/>
</dbReference>
<dbReference type="SUPFAM" id="SSF141868">
    <property type="entry name" value="EAL domain-like"/>
    <property type="match status" value="1"/>
</dbReference>
<dbReference type="NCBIfam" id="TIGR00229">
    <property type="entry name" value="sensory_box"/>
    <property type="match status" value="1"/>
</dbReference>